<evidence type="ECO:0000313" key="2">
    <source>
        <dbReference type="Proteomes" id="UP000271573"/>
    </source>
</evidence>
<dbReference type="RefSeq" id="WP_125567768.1">
    <property type="nucleotide sequence ID" value="NZ_AP019307.1"/>
</dbReference>
<organism evidence="1 2">
    <name type="scientific">Nocardioides baekrokdamisoli</name>
    <dbReference type="NCBI Taxonomy" id="1804624"/>
    <lineage>
        <taxon>Bacteria</taxon>
        <taxon>Bacillati</taxon>
        <taxon>Actinomycetota</taxon>
        <taxon>Actinomycetes</taxon>
        <taxon>Propionibacteriales</taxon>
        <taxon>Nocardioidaceae</taxon>
        <taxon>Nocardioides</taxon>
    </lineage>
</organism>
<dbReference type="AlphaFoldDB" id="A0A3G9IF75"/>
<dbReference type="EMBL" id="AP019307">
    <property type="protein sequence ID" value="BBH16972.1"/>
    <property type="molecule type" value="Genomic_DNA"/>
</dbReference>
<sequence length="89" mass="9779">MALARDIDASPSFPQGYDDRNCVFDDGTAAAISFQYAGGRTEWVFLELAGCGDLWSPGLFARDASAAVYRDLKPYAPHPWNTYVSARAR</sequence>
<protein>
    <submittedName>
        <fullName evidence="1">Uncharacterized protein</fullName>
    </submittedName>
</protein>
<accession>A0A3G9IF75</accession>
<name>A0A3G9IF75_9ACTN</name>
<reference evidence="1 2" key="1">
    <citation type="submission" date="2018-11" db="EMBL/GenBank/DDBJ databases">
        <title>Complete genome sequence of Nocardioides baekrokdamisoli strain KCTC 39748.</title>
        <authorList>
            <person name="Kang S.W."/>
            <person name="Lee K.C."/>
            <person name="Kim K.K."/>
            <person name="Kim J.S."/>
            <person name="Kim D.S."/>
            <person name="Ko S.H."/>
            <person name="Yang S.H."/>
            <person name="Shin Y.K."/>
            <person name="Lee J.S."/>
        </authorList>
    </citation>
    <scope>NUCLEOTIDE SEQUENCE [LARGE SCALE GENOMIC DNA]</scope>
    <source>
        <strain evidence="1 2">KCTC 39748</strain>
    </source>
</reference>
<evidence type="ECO:0000313" key="1">
    <source>
        <dbReference type="EMBL" id="BBH16972.1"/>
    </source>
</evidence>
<gene>
    <name evidence="1" type="ORF">Back2_12590</name>
</gene>
<dbReference type="KEGG" id="nbe:Back2_12590"/>
<dbReference type="Proteomes" id="UP000271573">
    <property type="component" value="Chromosome"/>
</dbReference>
<proteinExistence type="predicted"/>
<keyword evidence="2" id="KW-1185">Reference proteome</keyword>